<evidence type="ECO:0000313" key="5">
    <source>
        <dbReference type="RefSeq" id="XP_017344862.1"/>
    </source>
</evidence>
<sequence>MDSYHDDASGTGRDSTRRSKSTVLRRWKLNWCDLWIDGSLLFYKTDSRKDYETRVRLKSACVNVKSGLECAGVSPPESQPRENLLVLYLNDGSCVFLCANSEDEALAWKLTVMEAKQSPFYSYDPYNDTYQCVPVNGHNAVYVTPGNGNGGTHHVWVHRERCDDWTGEQIALGLLAGIAAGTVLRSFLWMPLLYC</sequence>
<dbReference type="RefSeq" id="XP_017344862.1">
    <property type="nucleotide sequence ID" value="XM_017489373.3"/>
</dbReference>
<keyword evidence="4" id="KW-1185">Reference proteome</keyword>
<dbReference type="Proteomes" id="UP000221080">
    <property type="component" value="Chromosome 16"/>
</dbReference>
<dbReference type="GeneID" id="108277063"/>
<dbReference type="InterPro" id="IPR001849">
    <property type="entry name" value="PH_domain"/>
</dbReference>
<accession>A0A2D0SQ87</accession>
<dbReference type="AlphaFoldDB" id="A0A2D0SQ87"/>
<dbReference type="Gene3D" id="2.30.29.30">
    <property type="entry name" value="Pleckstrin-homology domain (PH domain)/Phosphotyrosine-binding domain (PTB)"/>
    <property type="match status" value="1"/>
</dbReference>
<proteinExistence type="predicted"/>
<dbReference type="KEGG" id="ipu:108277063"/>
<dbReference type="PANTHER" id="PTHR14309">
    <property type="entry name" value="EXPRESSED PROTEIN"/>
    <property type="match status" value="1"/>
</dbReference>
<dbReference type="GO" id="GO:0016020">
    <property type="term" value="C:membrane"/>
    <property type="evidence" value="ECO:0007669"/>
    <property type="project" value="UniProtKB-SubCell"/>
</dbReference>
<name>A0A2D0SQ87_ICTPU</name>
<organism evidence="4 5">
    <name type="scientific">Ictalurus punctatus</name>
    <name type="common">Channel catfish</name>
    <name type="synonym">Silurus punctatus</name>
    <dbReference type="NCBI Taxonomy" id="7998"/>
    <lineage>
        <taxon>Eukaryota</taxon>
        <taxon>Metazoa</taxon>
        <taxon>Chordata</taxon>
        <taxon>Craniata</taxon>
        <taxon>Vertebrata</taxon>
        <taxon>Euteleostomi</taxon>
        <taxon>Actinopterygii</taxon>
        <taxon>Neopterygii</taxon>
        <taxon>Teleostei</taxon>
        <taxon>Ostariophysi</taxon>
        <taxon>Siluriformes</taxon>
        <taxon>Ictaluridae</taxon>
        <taxon>Ictalurus</taxon>
    </lineage>
</organism>
<evidence type="ECO:0000259" key="3">
    <source>
        <dbReference type="Pfam" id="PF00169"/>
    </source>
</evidence>
<reference evidence="4" key="1">
    <citation type="journal article" date="2016" name="Nat. Commun.">
        <title>The channel catfish genome sequence provides insights into the evolution of scale formation in teleosts.</title>
        <authorList>
            <person name="Liu Z."/>
            <person name="Liu S."/>
            <person name="Yao J."/>
            <person name="Bao L."/>
            <person name="Zhang J."/>
            <person name="Li Y."/>
            <person name="Jiang C."/>
            <person name="Sun L."/>
            <person name="Wang R."/>
            <person name="Zhang Y."/>
            <person name="Zhou T."/>
            <person name="Zeng Q."/>
            <person name="Fu Q."/>
            <person name="Gao S."/>
            <person name="Li N."/>
            <person name="Koren S."/>
            <person name="Jiang Y."/>
            <person name="Zimin A."/>
            <person name="Xu P."/>
            <person name="Phillippy A.M."/>
            <person name="Geng X."/>
            <person name="Song L."/>
            <person name="Sun F."/>
            <person name="Li C."/>
            <person name="Wang X."/>
            <person name="Chen A."/>
            <person name="Jin Y."/>
            <person name="Yuan Z."/>
            <person name="Yang Y."/>
            <person name="Tan S."/>
            <person name="Peatman E."/>
            <person name="Lu J."/>
            <person name="Qin Z."/>
            <person name="Dunham R."/>
            <person name="Li Z."/>
            <person name="Sonstegard T."/>
            <person name="Feng J."/>
            <person name="Danzmann R.G."/>
            <person name="Schroeder S."/>
            <person name="Scheffler B."/>
            <person name="Duke M.V."/>
            <person name="Ballard L."/>
            <person name="Kucuktas H."/>
            <person name="Kaltenboeck L."/>
            <person name="Liu H."/>
            <person name="Armbruster J."/>
            <person name="Xie Y."/>
            <person name="Kirby M.L."/>
            <person name="Tian Y."/>
            <person name="Flanagan M.E."/>
            <person name="Mu W."/>
            <person name="Waldbieser G.C."/>
        </authorList>
    </citation>
    <scope>NUCLEOTIDE SEQUENCE [LARGE SCALE GENOMIC DNA]</scope>
    <source>
        <strain evidence="4">SDA103</strain>
    </source>
</reference>
<dbReference type="Pfam" id="PF00169">
    <property type="entry name" value="PH"/>
    <property type="match status" value="1"/>
</dbReference>
<dbReference type="SUPFAM" id="SSF50729">
    <property type="entry name" value="PH domain-like"/>
    <property type="match status" value="1"/>
</dbReference>
<dbReference type="CTD" id="58473"/>
<dbReference type="PANTHER" id="PTHR14309:SF7">
    <property type="entry name" value="PLECKSTRIN HOMOLOGY DOMAIN-CONTAINING FAMILY B MEMBER 1"/>
    <property type="match status" value="1"/>
</dbReference>
<dbReference type="OrthoDB" id="2157866at2759"/>
<dbReference type="GO" id="GO:0045595">
    <property type="term" value="P:regulation of cell differentiation"/>
    <property type="evidence" value="ECO:0007669"/>
    <property type="project" value="TreeGrafter"/>
</dbReference>
<evidence type="ECO:0000256" key="1">
    <source>
        <dbReference type="ARBA" id="ARBA00004370"/>
    </source>
</evidence>
<dbReference type="FunFam" id="2.30.29.30:FF:000073">
    <property type="entry name" value="Pleckstrin homology domain-containing family B member 2"/>
    <property type="match status" value="1"/>
</dbReference>
<evidence type="ECO:0000313" key="4">
    <source>
        <dbReference type="Proteomes" id="UP000221080"/>
    </source>
</evidence>
<comment type="subcellular location">
    <subcellularLocation>
        <location evidence="1">Membrane</location>
    </subcellularLocation>
</comment>
<evidence type="ECO:0000256" key="2">
    <source>
        <dbReference type="ARBA" id="ARBA00023136"/>
    </source>
</evidence>
<gene>
    <name evidence="5" type="primary">plekhb1</name>
</gene>
<protein>
    <submittedName>
        <fullName evidence="5">Pleckstrin homology domain-containing family B member 1 isoform X1</fullName>
    </submittedName>
</protein>
<keyword evidence="2" id="KW-0472">Membrane</keyword>
<feature type="domain" description="PH" evidence="3">
    <location>
        <begin position="20"/>
        <end position="109"/>
    </location>
</feature>
<dbReference type="InterPro" id="IPR039680">
    <property type="entry name" value="PLEKHB1/2"/>
</dbReference>
<reference evidence="5" key="2">
    <citation type="submission" date="2025-08" db="UniProtKB">
        <authorList>
            <consortium name="RefSeq"/>
        </authorList>
    </citation>
    <scope>IDENTIFICATION</scope>
    <source>
        <tissue evidence="5">Blood</tissue>
    </source>
</reference>
<dbReference type="InterPro" id="IPR011993">
    <property type="entry name" value="PH-like_dom_sf"/>
</dbReference>